<reference evidence="1 2" key="1">
    <citation type="submission" date="2024-11" db="EMBL/GenBank/DDBJ databases">
        <authorList>
            <person name="Lucas J.A."/>
        </authorList>
    </citation>
    <scope>NUCLEOTIDE SEQUENCE [LARGE SCALE GENOMIC DNA]</scope>
    <source>
        <strain evidence="1 2">Z 7.15</strain>
    </source>
</reference>
<dbReference type="EMBL" id="JBJHQF010000032">
    <property type="protein sequence ID" value="MFK9006241.1"/>
    <property type="molecule type" value="Genomic_DNA"/>
</dbReference>
<organism evidence="1 2">
    <name type="scientific">Pseudomonas pergaminensis</name>
    <dbReference type="NCBI Taxonomy" id="2853159"/>
    <lineage>
        <taxon>Bacteria</taxon>
        <taxon>Pseudomonadati</taxon>
        <taxon>Pseudomonadota</taxon>
        <taxon>Gammaproteobacteria</taxon>
        <taxon>Pseudomonadales</taxon>
        <taxon>Pseudomonadaceae</taxon>
        <taxon>Pseudomonas</taxon>
    </lineage>
</organism>
<proteinExistence type="predicted"/>
<comment type="caution">
    <text evidence="1">The sequence shown here is derived from an EMBL/GenBank/DDBJ whole genome shotgun (WGS) entry which is preliminary data.</text>
</comment>
<gene>
    <name evidence="1" type="ORF">ACJEBJ_19100</name>
</gene>
<protein>
    <submittedName>
        <fullName evidence="1">Uncharacterized protein</fullName>
    </submittedName>
</protein>
<name>A0ABW8R2W1_9PSED</name>
<sequence>MSASTPAIDVFENMSAILVNAENWHEINEAGSQNGWPALHLAPLIVAIKGGGVHEGA</sequence>
<dbReference type="Proteomes" id="UP001623008">
    <property type="component" value="Unassembled WGS sequence"/>
</dbReference>
<evidence type="ECO:0000313" key="2">
    <source>
        <dbReference type="Proteomes" id="UP001623008"/>
    </source>
</evidence>
<dbReference type="RefSeq" id="WP_178076858.1">
    <property type="nucleotide sequence ID" value="NZ_JBJHQF010000032.1"/>
</dbReference>
<keyword evidence="2" id="KW-1185">Reference proteome</keyword>
<accession>A0ABW8R2W1</accession>
<evidence type="ECO:0000313" key="1">
    <source>
        <dbReference type="EMBL" id="MFK9006241.1"/>
    </source>
</evidence>